<proteinExistence type="predicted"/>
<feature type="compositionally biased region" description="Gly residues" evidence="1">
    <location>
        <begin position="672"/>
        <end position="682"/>
    </location>
</feature>
<dbReference type="VEuPathDB" id="TriTrypDB:TRSC58_02294"/>
<dbReference type="EMBL" id="MKGL01000074">
    <property type="protein sequence ID" value="RNF08022.1"/>
    <property type="molecule type" value="Genomic_DNA"/>
</dbReference>
<feature type="compositionally biased region" description="Basic and acidic residues" evidence="1">
    <location>
        <begin position="643"/>
        <end position="652"/>
    </location>
</feature>
<protein>
    <submittedName>
        <fullName evidence="2">Uncharacterized protein</fullName>
    </submittedName>
</protein>
<evidence type="ECO:0000313" key="3">
    <source>
        <dbReference type="Proteomes" id="UP000283634"/>
    </source>
</evidence>
<reference evidence="2 3" key="1">
    <citation type="journal article" date="2018" name="BMC Genomics">
        <title>Genomic comparison of Trypanosoma conorhini and Trypanosoma rangeli to Trypanosoma cruzi strains of high and low virulence.</title>
        <authorList>
            <person name="Bradwell K.R."/>
            <person name="Koparde V.N."/>
            <person name="Matveyev A.V."/>
            <person name="Serrano M.G."/>
            <person name="Alves J.M."/>
            <person name="Parikh H."/>
            <person name="Huang B."/>
            <person name="Lee V."/>
            <person name="Espinosa-Alvarez O."/>
            <person name="Ortiz P.A."/>
            <person name="Costa-Martins A.G."/>
            <person name="Teixeira M.M."/>
            <person name="Buck G.A."/>
        </authorList>
    </citation>
    <scope>NUCLEOTIDE SEQUENCE [LARGE SCALE GENOMIC DNA]</scope>
    <source>
        <strain evidence="2 3">AM80</strain>
    </source>
</reference>
<evidence type="ECO:0000256" key="1">
    <source>
        <dbReference type="SAM" id="MobiDB-lite"/>
    </source>
</evidence>
<name>A0A3R7NKZ5_TRYRA</name>
<organism evidence="2 3">
    <name type="scientific">Trypanosoma rangeli</name>
    <dbReference type="NCBI Taxonomy" id="5698"/>
    <lineage>
        <taxon>Eukaryota</taxon>
        <taxon>Discoba</taxon>
        <taxon>Euglenozoa</taxon>
        <taxon>Kinetoplastea</taxon>
        <taxon>Metakinetoplastina</taxon>
        <taxon>Trypanosomatida</taxon>
        <taxon>Trypanosomatidae</taxon>
        <taxon>Trypanosoma</taxon>
        <taxon>Herpetosoma</taxon>
    </lineage>
</organism>
<evidence type="ECO:0000313" key="2">
    <source>
        <dbReference type="EMBL" id="RNF08022.1"/>
    </source>
</evidence>
<accession>A0A3R7NKZ5</accession>
<dbReference type="RefSeq" id="XP_029240157.1">
    <property type="nucleotide sequence ID" value="XM_029379941.1"/>
</dbReference>
<dbReference type="GeneID" id="40326888"/>
<gene>
    <name evidence="2" type="ORF">TraAM80_02955</name>
</gene>
<feature type="compositionally biased region" description="Gly residues" evidence="1">
    <location>
        <begin position="619"/>
        <end position="629"/>
    </location>
</feature>
<dbReference type="OrthoDB" id="270454at2759"/>
<comment type="caution">
    <text evidence="2">The sequence shown here is derived from an EMBL/GenBank/DDBJ whole genome shotgun (WGS) entry which is preliminary data.</text>
</comment>
<feature type="region of interest" description="Disordered" evidence="1">
    <location>
        <begin position="616"/>
        <end position="682"/>
    </location>
</feature>
<keyword evidence="3" id="KW-1185">Reference proteome</keyword>
<dbReference type="OMA" id="RCAIRAK"/>
<dbReference type="AlphaFoldDB" id="A0A3R7NKZ5"/>
<dbReference type="Proteomes" id="UP000283634">
    <property type="component" value="Unassembled WGS sequence"/>
</dbReference>
<sequence>MSVTGVFSKGRGIGHEAATSILRYIPRARVPWQPSRFGRENLTADDLAVLWSRGRYRHGPGNYNSGYYTEKTHVLEDNTVTMIPKHELERYMPDISIGPKALVTPVSLMSARNGHRVTHDMLHSYDPHIGRLAKPAVVDHDNITVEDPNRVGLNAATLDCRGRIYRWLRRGPFFQEDHYFRRSVKLNRDGTVPAATHEASLMRKIVRLAQRGHLKAACEEYRRVTTIPPVEVYRALTACCVPAGLIADAVAIFEDGNAKLFYVARDGEVLQNVMRCAIKAKHRVRVMWVYNVMRGRYYENVVVRAELDPIWRYRIALLALEYLLDHNCAEEARAVYSYLVDENLLQCDVHVRVGLHMREALAKGKSVGFSEEVMHATSLVKDATAVAPEVARELYQRHLEVLRSNEKNNNSKISTARHEEVPGSVWSTHGPLTAMDSTQNDALSWMQQNYGDVDISSVLRWARFRHSKDLMAKDRPQYLVRAATWIELLSKRSHAMEEAPLTYMRKSRPLSLNTNANVRVAWQTLVGRPDGPPRLLAREEGYTFHHGEHVRFVTEKCRHPGETLQSRFLALQPIHTEVSAKEDFHAMYTQRQQTYALPGTVVTPPARILHHSVTRELLDGGGSGGGAGAGKHHHRSTPAAEVRTSEATKEGTLHPGKSRAASEKHSANGTENSGGGSVTPEF</sequence>